<dbReference type="OrthoDB" id="9804235at2"/>
<gene>
    <name evidence="2" type="ORF">BG258_21790</name>
</gene>
<accession>A0A1E4QZD5</accession>
<evidence type="ECO:0000313" key="3">
    <source>
        <dbReference type="Proteomes" id="UP000094784"/>
    </source>
</evidence>
<evidence type="ECO:0000259" key="1">
    <source>
        <dbReference type="PROSITE" id="PS51819"/>
    </source>
</evidence>
<reference evidence="2 3" key="1">
    <citation type="submission" date="2016-09" db="EMBL/GenBank/DDBJ databases">
        <title>Draft genome sequence of the soil isolate, Lysinibacillus fusiformis M5, a potential hypoxanthine producer.</title>
        <authorList>
            <person name="Gallegos-Monterrosa R."/>
            <person name="Maroti G."/>
            <person name="Balint B."/>
            <person name="Kovacs A.T."/>
        </authorList>
    </citation>
    <scope>NUCLEOTIDE SEQUENCE [LARGE SCALE GENOMIC DNA]</scope>
    <source>
        <strain evidence="2 3">M5</strain>
    </source>
</reference>
<dbReference type="Pfam" id="PF18029">
    <property type="entry name" value="Glyoxalase_6"/>
    <property type="match status" value="1"/>
</dbReference>
<dbReference type="Proteomes" id="UP000094784">
    <property type="component" value="Unassembled WGS sequence"/>
</dbReference>
<proteinExistence type="predicted"/>
<dbReference type="Gene3D" id="3.10.180.10">
    <property type="entry name" value="2,3-Dihydroxybiphenyl 1,2-Dioxygenase, domain 1"/>
    <property type="match status" value="1"/>
</dbReference>
<dbReference type="PROSITE" id="PS51819">
    <property type="entry name" value="VOC"/>
    <property type="match status" value="1"/>
</dbReference>
<dbReference type="InterPro" id="IPR052164">
    <property type="entry name" value="Anthracycline_SecMetBiosynth"/>
</dbReference>
<comment type="caution">
    <text evidence="2">The sequence shown here is derived from an EMBL/GenBank/DDBJ whole genome shotgun (WGS) entry which is preliminary data.</text>
</comment>
<dbReference type="SUPFAM" id="SSF54593">
    <property type="entry name" value="Glyoxalase/Bleomycin resistance protein/Dihydroxybiphenyl dioxygenase"/>
    <property type="match status" value="1"/>
</dbReference>
<organism evidence="2 3">
    <name type="scientific">Lysinibacillus fusiformis</name>
    <dbReference type="NCBI Taxonomy" id="28031"/>
    <lineage>
        <taxon>Bacteria</taxon>
        <taxon>Bacillati</taxon>
        <taxon>Bacillota</taxon>
        <taxon>Bacilli</taxon>
        <taxon>Bacillales</taxon>
        <taxon>Bacillaceae</taxon>
        <taxon>Lysinibacillus</taxon>
    </lineage>
</organism>
<sequence length="119" mass="13006">MGRVIGFELNSQEPEKAAAFYSKVFGWEVAAPSWDYWPVKTGQKSKIGVNGGISKGPSDYPHGTRIQIEVDAIDEVVEQATSNGATVLREKMEFDGFYLAYLVDPTGLGIGLIQHKNNA</sequence>
<dbReference type="PANTHER" id="PTHR33993">
    <property type="entry name" value="GLYOXALASE-RELATED"/>
    <property type="match status" value="1"/>
</dbReference>
<dbReference type="EMBL" id="MECQ01000005">
    <property type="protein sequence ID" value="ODV53548.1"/>
    <property type="molecule type" value="Genomic_DNA"/>
</dbReference>
<protein>
    <recommendedName>
        <fullName evidence="1">VOC domain-containing protein</fullName>
    </recommendedName>
</protein>
<dbReference type="InterPro" id="IPR041581">
    <property type="entry name" value="Glyoxalase_6"/>
</dbReference>
<dbReference type="InterPro" id="IPR037523">
    <property type="entry name" value="VOC_core"/>
</dbReference>
<feature type="domain" description="VOC" evidence="1">
    <location>
        <begin position="3"/>
        <end position="115"/>
    </location>
</feature>
<dbReference type="InterPro" id="IPR029068">
    <property type="entry name" value="Glyas_Bleomycin-R_OHBP_Dase"/>
</dbReference>
<name>A0A1E4QZD5_9BACI</name>
<evidence type="ECO:0000313" key="2">
    <source>
        <dbReference type="EMBL" id="ODV53548.1"/>
    </source>
</evidence>
<dbReference type="RefSeq" id="WP_069482644.1">
    <property type="nucleotide sequence ID" value="NZ_KV766182.1"/>
</dbReference>
<dbReference type="AlphaFoldDB" id="A0A1E4QZD5"/>